<dbReference type="AlphaFoldDB" id="A0A1A8BTJ9"/>
<evidence type="ECO:0000256" key="3">
    <source>
        <dbReference type="ARBA" id="ARBA00023136"/>
    </source>
</evidence>
<organism evidence="8">
    <name type="scientific">Nothobranchius kadleci</name>
    <name type="common">African annual killifish</name>
    <dbReference type="NCBI Taxonomy" id="1051664"/>
    <lineage>
        <taxon>Eukaryota</taxon>
        <taxon>Metazoa</taxon>
        <taxon>Chordata</taxon>
        <taxon>Craniata</taxon>
        <taxon>Vertebrata</taxon>
        <taxon>Euteleostomi</taxon>
        <taxon>Actinopterygii</taxon>
        <taxon>Neopterygii</taxon>
        <taxon>Teleostei</taxon>
        <taxon>Neoteleostei</taxon>
        <taxon>Acanthomorphata</taxon>
        <taxon>Ovalentaria</taxon>
        <taxon>Atherinomorphae</taxon>
        <taxon>Cyprinodontiformes</taxon>
        <taxon>Nothobranchiidae</taxon>
        <taxon>Nothobranchius</taxon>
    </lineage>
</organism>
<reference evidence="8" key="2">
    <citation type="submission" date="2016-06" db="EMBL/GenBank/DDBJ databases">
        <title>The genome of a short-lived fish provides insights into sex chromosome evolution and the genetic control of aging.</title>
        <authorList>
            <person name="Reichwald K."/>
            <person name="Felder M."/>
            <person name="Petzold A."/>
            <person name="Koch P."/>
            <person name="Groth M."/>
            <person name="Platzer M."/>
        </authorList>
    </citation>
    <scope>NUCLEOTIDE SEQUENCE</scope>
    <source>
        <tissue evidence="8">Brain</tissue>
    </source>
</reference>
<evidence type="ECO:0000256" key="7">
    <source>
        <dbReference type="SAM" id="SignalP"/>
    </source>
</evidence>
<accession>A0A1A8BTJ9</accession>
<feature type="chain" id="PRO_5015055743" description="CD2 molecule" evidence="7">
    <location>
        <begin position="22"/>
        <end position="336"/>
    </location>
</feature>
<dbReference type="InterPro" id="IPR015631">
    <property type="entry name" value="CD2/SLAM_rcpt"/>
</dbReference>
<dbReference type="InterPro" id="IPR013783">
    <property type="entry name" value="Ig-like_fold"/>
</dbReference>
<evidence type="ECO:0000256" key="4">
    <source>
        <dbReference type="ARBA" id="ARBA00023180"/>
    </source>
</evidence>
<dbReference type="SUPFAM" id="SSF48726">
    <property type="entry name" value="Immunoglobulin"/>
    <property type="match status" value="1"/>
</dbReference>
<proteinExistence type="predicted"/>
<gene>
    <name evidence="8" type="primary">Nfu_g_1_012809</name>
</gene>
<keyword evidence="3 6" id="KW-0472">Membrane</keyword>
<dbReference type="PANTHER" id="PTHR12080">
    <property type="entry name" value="SIGNALING LYMPHOCYTIC ACTIVATION MOLECULE"/>
    <property type="match status" value="1"/>
</dbReference>
<protein>
    <recommendedName>
        <fullName evidence="9">CD2 molecule</fullName>
    </recommendedName>
</protein>
<dbReference type="Gene3D" id="2.60.40.10">
    <property type="entry name" value="Immunoglobulins"/>
    <property type="match status" value="1"/>
</dbReference>
<name>A0A1A8BTJ9_NOTKA</name>
<comment type="subcellular location">
    <subcellularLocation>
        <location evidence="1">Membrane</location>
    </subcellularLocation>
</comment>
<evidence type="ECO:0000313" key="8">
    <source>
        <dbReference type="EMBL" id="SBP69850.1"/>
    </source>
</evidence>
<evidence type="ECO:0000256" key="1">
    <source>
        <dbReference type="ARBA" id="ARBA00004370"/>
    </source>
</evidence>
<sequence>MTEIMISILLLVVSLLDSAKGLEHQVAKKGTDLLLDAKVTTLPSVADFSWKCIKSDKTLNVVKLGFKGDLRIFFDKTSIEFFKQNYSLLLKNVQHNNSGVYKAELSGSEDKILVEYNITVQEPVSPVKLTVTESNSSACNLTVTCRTEDSNLNRTFQCNKSSCHPQEGAPVSFTVFLQQDNIICNHSNQVSWNQDSKNIKVYCQEKAGPSTVSSATITTSSVFTAVAVVAGIIAIICLKCKRKGQEKSVYDLPQNMNQVENPYNNDEDTSQSPTTTYALVQFVSHPEQQSKLLNSSHPETVYAQVNRATKIKSTDPTAEDQEMTYSHNDNETCCLP</sequence>
<dbReference type="EMBL" id="HAEA01013545">
    <property type="protein sequence ID" value="SBQ42025.1"/>
    <property type="molecule type" value="Transcribed_RNA"/>
</dbReference>
<keyword evidence="4" id="KW-0325">Glycoprotein</keyword>
<evidence type="ECO:0000256" key="6">
    <source>
        <dbReference type="SAM" id="Phobius"/>
    </source>
</evidence>
<feature type="transmembrane region" description="Helical" evidence="6">
    <location>
        <begin position="220"/>
        <end position="238"/>
    </location>
</feature>
<feature type="signal peptide" evidence="7">
    <location>
        <begin position="1"/>
        <end position="21"/>
    </location>
</feature>
<keyword evidence="2 7" id="KW-0732">Signal</keyword>
<feature type="region of interest" description="Disordered" evidence="5">
    <location>
        <begin position="314"/>
        <end position="336"/>
    </location>
</feature>
<reference evidence="8" key="1">
    <citation type="submission" date="2016-05" db="EMBL/GenBank/DDBJ databases">
        <authorList>
            <person name="Lavstsen T."/>
            <person name="Jespersen J.S."/>
        </authorList>
    </citation>
    <scope>NUCLEOTIDE SEQUENCE</scope>
    <source>
        <tissue evidence="8">Brain</tissue>
    </source>
</reference>
<dbReference type="PANTHER" id="PTHR12080:SF80">
    <property type="entry name" value="IMMUNOGLOBULIN V-SET DOMAIN-CONTAINING PROTEIN"/>
    <property type="match status" value="1"/>
</dbReference>
<keyword evidence="6" id="KW-1133">Transmembrane helix</keyword>
<dbReference type="InterPro" id="IPR036179">
    <property type="entry name" value="Ig-like_dom_sf"/>
</dbReference>
<dbReference type="EMBL" id="HADZ01005909">
    <property type="protein sequence ID" value="SBP69850.1"/>
    <property type="molecule type" value="Transcribed_RNA"/>
</dbReference>
<evidence type="ECO:0000256" key="5">
    <source>
        <dbReference type="SAM" id="MobiDB-lite"/>
    </source>
</evidence>
<dbReference type="GO" id="GO:0016020">
    <property type="term" value="C:membrane"/>
    <property type="evidence" value="ECO:0007669"/>
    <property type="project" value="UniProtKB-SubCell"/>
</dbReference>
<evidence type="ECO:0000256" key="2">
    <source>
        <dbReference type="ARBA" id="ARBA00022729"/>
    </source>
</evidence>
<evidence type="ECO:0008006" key="9">
    <source>
        <dbReference type="Google" id="ProtNLM"/>
    </source>
</evidence>
<keyword evidence="6" id="KW-0812">Transmembrane</keyword>